<comment type="caution">
    <text evidence="1">The sequence shown here is derived from an EMBL/GenBank/DDBJ whole genome shotgun (WGS) entry which is preliminary data.</text>
</comment>
<name>A0A8T0H8J6_CERPU</name>
<evidence type="ECO:0000313" key="2">
    <source>
        <dbReference type="Proteomes" id="UP000822688"/>
    </source>
</evidence>
<keyword evidence="2" id="KW-1185">Reference proteome</keyword>
<proteinExistence type="predicted"/>
<organism evidence="1 2">
    <name type="scientific">Ceratodon purpureus</name>
    <name type="common">Fire moss</name>
    <name type="synonym">Dicranum purpureum</name>
    <dbReference type="NCBI Taxonomy" id="3225"/>
    <lineage>
        <taxon>Eukaryota</taxon>
        <taxon>Viridiplantae</taxon>
        <taxon>Streptophyta</taxon>
        <taxon>Embryophyta</taxon>
        <taxon>Bryophyta</taxon>
        <taxon>Bryophytina</taxon>
        <taxon>Bryopsida</taxon>
        <taxon>Dicranidae</taxon>
        <taxon>Pseudoditrichales</taxon>
        <taxon>Ditrichaceae</taxon>
        <taxon>Ceratodon</taxon>
    </lineage>
</organism>
<protein>
    <submittedName>
        <fullName evidence="1">Uncharacterized protein</fullName>
    </submittedName>
</protein>
<dbReference type="InterPro" id="IPR045881">
    <property type="entry name" value="MNM1-like"/>
</dbReference>
<dbReference type="PANTHER" id="PTHR34682:SF1">
    <property type="entry name" value="PROTEIN METABOLIC NETWORK MODULATOR 1"/>
    <property type="match status" value="1"/>
</dbReference>
<evidence type="ECO:0000313" key="1">
    <source>
        <dbReference type="EMBL" id="KAG0567560.1"/>
    </source>
</evidence>
<sequence length="124" mass="13591">MDVTNGIMSPIKRRRGRPRKTISLTTILRDEGVEDEIHTLKANTNNMKLKKQKIEHGVSVFSHTVDDSLIGQEVIGVLEGTFDAGYFLSLKVGNKGTVLRGVVFSDGIPISNKNNIASSAHFVI</sequence>
<reference evidence="1" key="1">
    <citation type="submission" date="2020-06" db="EMBL/GenBank/DDBJ databases">
        <title>WGS assembly of Ceratodon purpureus strain R40.</title>
        <authorList>
            <person name="Carey S.B."/>
            <person name="Jenkins J."/>
            <person name="Shu S."/>
            <person name="Lovell J.T."/>
            <person name="Sreedasyam A."/>
            <person name="Maumus F."/>
            <person name="Tiley G.P."/>
            <person name="Fernandez-Pozo N."/>
            <person name="Barry K."/>
            <person name="Chen C."/>
            <person name="Wang M."/>
            <person name="Lipzen A."/>
            <person name="Daum C."/>
            <person name="Saski C.A."/>
            <person name="Payton A.C."/>
            <person name="Mcbreen J.C."/>
            <person name="Conrad R.E."/>
            <person name="Kollar L.M."/>
            <person name="Olsson S."/>
            <person name="Huttunen S."/>
            <person name="Landis J.B."/>
            <person name="Wickett N.J."/>
            <person name="Johnson M.G."/>
            <person name="Rensing S.A."/>
            <person name="Grimwood J."/>
            <person name="Schmutz J."/>
            <person name="Mcdaniel S.F."/>
        </authorList>
    </citation>
    <scope>NUCLEOTIDE SEQUENCE</scope>
    <source>
        <strain evidence="1">R40</strain>
    </source>
</reference>
<dbReference type="PANTHER" id="PTHR34682">
    <property type="entry name" value="AT HOOK MOTIF-CONTAINING PROTEIN"/>
    <property type="match status" value="1"/>
</dbReference>
<dbReference type="AlphaFoldDB" id="A0A8T0H8J6"/>
<accession>A0A8T0H8J6</accession>
<dbReference type="EMBL" id="CM026428">
    <property type="protein sequence ID" value="KAG0567560.1"/>
    <property type="molecule type" value="Genomic_DNA"/>
</dbReference>
<dbReference type="Proteomes" id="UP000822688">
    <property type="component" value="Chromosome 7"/>
</dbReference>
<gene>
    <name evidence="1" type="ORF">KC19_7G143400</name>
</gene>